<dbReference type="SUPFAM" id="SSF46689">
    <property type="entry name" value="Homeodomain-like"/>
    <property type="match status" value="1"/>
</dbReference>
<dbReference type="PANTHER" id="PTHR30055">
    <property type="entry name" value="HTH-TYPE TRANSCRIPTIONAL REGULATOR RUTR"/>
    <property type="match status" value="1"/>
</dbReference>
<dbReference type="Pfam" id="PF00440">
    <property type="entry name" value="TetR_N"/>
    <property type="match status" value="1"/>
</dbReference>
<sequence length="194" mass="21898">MSKIEQNKEKKRLAILKAAKEIFLAEGYVQTSMDRVASEAKMTKQTLYRYFSSKDVLFEATLRQMGSQTDDKLVVHLQHTDTRQALLGFAKDFVLFHLSSEHIATFKLLIAEGSKSPELVSRFMDVGPDDTDRVLAQFFNERFDIEEPQTKIKLWLGMVMSVREGVLMGMPAPTEQEIAAHVEASTDLLLAALA</sequence>
<evidence type="ECO:0000256" key="1">
    <source>
        <dbReference type="ARBA" id="ARBA00023015"/>
    </source>
</evidence>
<keyword evidence="2" id="KW-0238">DNA-binding</keyword>
<reference evidence="5" key="1">
    <citation type="submission" date="2016-07" db="EMBL/GenBank/DDBJ databases">
        <title>Nontailed viruses are major unrecognized killers of bacteria in the ocean.</title>
        <authorList>
            <person name="Kauffman K."/>
            <person name="Hussain F."/>
            <person name="Yang J."/>
            <person name="Arevalo P."/>
            <person name="Brown J."/>
            <person name="Cutler M."/>
            <person name="Kelly L."/>
            <person name="Polz M.F."/>
        </authorList>
    </citation>
    <scope>NUCLEOTIDE SEQUENCE [LARGE SCALE GENOMIC DNA]</scope>
    <source>
        <strain evidence="5">10N.286.54.F3</strain>
    </source>
</reference>
<gene>
    <name evidence="4" type="ORF">BCV19_01960</name>
</gene>
<dbReference type="InterPro" id="IPR039536">
    <property type="entry name" value="TetR_C_Proteobacteria"/>
</dbReference>
<organism evidence="4 5">
    <name type="scientific">Vibrio splendidus</name>
    <dbReference type="NCBI Taxonomy" id="29497"/>
    <lineage>
        <taxon>Bacteria</taxon>
        <taxon>Pseudomonadati</taxon>
        <taxon>Pseudomonadota</taxon>
        <taxon>Gammaproteobacteria</taxon>
        <taxon>Vibrionales</taxon>
        <taxon>Vibrionaceae</taxon>
        <taxon>Vibrio</taxon>
    </lineage>
</organism>
<accession>A0A1C3J1P9</accession>
<protein>
    <submittedName>
        <fullName evidence="4">TetR family transcriptional regulator</fullName>
    </submittedName>
</protein>
<dbReference type="InterPro" id="IPR009057">
    <property type="entry name" value="Homeodomain-like_sf"/>
</dbReference>
<dbReference type="FunFam" id="1.10.10.60:FF:000141">
    <property type="entry name" value="TetR family transcriptional regulator"/>
    <property type="match status" value="1"/>
</dbReference>
<evidence type="ECO:0000256" key="2">
    <source>
        <dbReference type="ARBA" id="ARBA00023125"/>
    </source>
</evidence>
<keyword evidence="3" id="KW-0804">Transcription</keyword>
<evidence type="ECO:0000313" key="5">
    <source>
        <dbReference type="Proteomes" id="UP000235405"/>
    </source>
</evidence>
<comment type="caution">
    <text evidence="4">The sequence shown here is derived from an EMBL/GenBank/DDBJ whole genome shotgun (WGS) entry which is preliminary data.</text>
</comment>
<dbReference type="GO" id="GO:0000976">
    <property type="term" value="F:transcription cis-regulatory region binding"/>
    <property type="evidence" value="ECO:0007669"/>
    <property type="project" value="TreeGrafter"/>
</dbReference>
<dbReference type="GO" id="GO:0003700">
    <property type="term" value="F:DNA-binding transcription factor activity"/>
    <property type="evidence" value="ECO:0007669"/>
    <property type="project" value="TreeGrafter"/>
</dbReference>
<dbReference type="PANTHER" id="PTHR30055:SF146">
    <property type="entry name" value="HTH-TYPE TRANSCRIPTIONAL DUAL REGULATOR CECR"/>
    <property type="match status" value="1"/>
</dbReference>
<dbReference type="Gene3D" id="1.10.357.10">
    <property type="entry name" value="Tetracycline Repressor, domain 2"/>
    <property type="match status" value="1"/>
</dbReference>
<dbReference type="PRINTS" id="PR00455">
    <property type="entry name" value="HTHTETR"/>
</dbReference>
<evidence type="ECO:0000313" key="4">
    <source>
        <dbReference type="EMBL" id="PMF17417.1"/>
    </source>
</evidence>
<dbReference type="InterPro" id="IPR001647">
    <property type="entry name" value="HTH_TetR"/>
</dbReference>
<dbReference type="Proteomes" id="UP000235405">
    <property type="component" value="Unassembled WGS sequence"/>
</dbReference>
<dbReference type="PROSITE" id="PS50977">
    <property type="entry name" value="HTH_TETR_2"/>
    <property type="match status" value="1"/>
</dbReference>
<dbReference type="InterPro" id="IPR050109">
    <property type="entry name" value="HTH-type_TetR-like_transc_reg"/>
</dbReference>
<dbReference type="Pfam" id="PF14246">
    <property type="entry name" value="TetR_C_7"/>
    <property type="match status" value="1"/>
</dbReference>
<evidence type="ECO:0000256" key="3">
    <source>
        <dbReference type="ARBA" id="ARBA00023163"/>
    </source>
</evidence>
<dbReference type="EMBL" id="MCSW01000222">
    <property type="protein sequence ID" value="PMF17417.1"/>
    <property type="molecule type" value="Genomic_DNA"/>
</dbReference>
<dbReference type="RefSeq" id="WP_059017722.1">
    <property type="nucleotide sequence ID" value="NZ_AP025509.1"/>
</dbReference>
<proteinExistence type="predicted"/>
<keyword evidence="1" id="KW-0805">Transcription regulation</keyword>
<dbReference type="AlphaFoldDB" id="A0A1C3J1P9"/>
<name>A0A1C3J1P9_VIBSP</name>